<dbReference type="InterPro" id="IPR023346">
    <property type="entry name" value="Lysozyme-like_dom_sf"/>
</dbReference>
<evidence type="ECO:0000259" key="1">
    <source>
        <dbReference type="Pfam" id="PF13406"/>
    </source>
</evidence>
<accession>A0ABT7QV85</accession>
<dbReference type="EMBL" id="JAQIBD010000001">
    <property type="protein sequence ID" value="MDM5270745.1"/>
    <property type="molecule type" value="Genomic_DNA"/>
</dbReference>
<dbReference type="GO" id="GO:0016757">
    <property type="term" value="F:glycosyltransferase activity"/>
    <property type="evidence" value="ECO:0007669"/>
    <property type="project" value="UniProtKB-KW"/>
</dbReference>
<protein>
    <submittedName>
        <fullName evidence="2">Lytic murein transglycosylase</fullName>
        <ecNumber evidence="2">2.4.-.-</ecNumber>
    </submittedName>
</protein>
<dbReference type="PANTHER" id="PTHR30163:SF9">
    <property type="entry name" value="MEMBRANE-BOUND LYTIC MUREIN TRANSGLYCOSYLASE B"/>
    <property type="match status" value="1"/>
</dbReference>
<dbReference type="Gene3D" id="1.10.530.10">
    <property type="match status" value="1"/>
</dbReference>
<keyword evidence="2" id="KW-0328">Glycosyltransferase</keyword>
<gene>
    <name evidence="2" type="ORF">PGH07_00965</name>
</gene>
<organism evidence="2 3">
    <name type="scientific">Sulfurovum zhangzhouensis</name>
    <dbReference type="NCBI Taxonomy" id="3019067"/>
    <lineage>
        <taxon>Bacteria</taxon>
        <taxon>Pseudomonadati</taxon>
        <taxon>Campylobacterota</taxon>
        <taxon>Epsilonproteobacteria</taxon>
        <taxon>Campylobacterales</taxon>
        <taxon>Sulfurovaceae</taxon>
        <taxon>Sulfurovum</taxon>
    </lineage>
</organism>
<keyword evidence="2" id="KW-0808">Transferase</keyword>
<keyword evidence="3" id="KW-1185">Reference proteome</keyword>
<dbReference type="CDD" id="cd13399">
    <property type="entry name" value="Slt35-like"/>
    <property type="match status" value="1"/>
</dbReference>
<dbReference type="Proteomes" id="UP001169069">
    <property type="component" value="Unassembled WGS sequence"/>
</dbReference>
<reference evidence="2" key="1">
    <citation type="submission" date="2023-01" db="EMBL/GenBank/DDBJ databases">
        <title>Sulfurovum sp. zt1-1 genome assembly.</title>
        <authorList>
            <person name="Wang J."/>
        </authorList>
    </citation>
    <scope>NUCLEOTIDE SEQUENCE</scope>
    <source>
        <strain evidence="2">Zt1-1</strain>
    </source>
</reference>
<dbReference type="PANTHER" id="PTHR30163">
    <property type="entry name" value="MEMBRANE-BOUND LYTIC MUREIN TRANSGLYCOSYLASE B"/>
    <property type="match status" value="1"/>
</dbReference>
<dbReference type="RefSeq" id="WP_289412021.1">
    <property type="nucleotide sequence ID" value="NZ_JAQIBD010000001.1"/>
</dbReference>
<dbReference type="EC" id="2.4.-.-" evidence="2"/>
<dbReference type="Gene3D" id="1.10.8.350">
    <property type="entry name" value="Bacterial muramidase"/>
    <property type="match status" value="1"/>
</dbReference>
<feature type="domain" description="Transglycosylase SLT" evidence="1">
    <location>
        <begin position="31"/>
        <end position="322"/>
    </location>
</feature>
<dbReference type="InterPro" id="IPR043426">
    <property type="entry name" value="MltB-like"/>
</dbReference>
<name>A0ABT7QV85_9BACT</name>
<dbReference type="InterPro" id="IPR031304">
    <property type="entry name" value="SLT_2"/>
</dbReference>
<sequence>MLRIIFSLLLPFILLANDDRPPITYDFLSHKQTQQFIQKMAKKHGFESTYLKRVLGHAKLDRDTLARYTGKYKKNTTVGTWQRFKAHVLDADSLSKAVRFKEKYAKVLKKAEHDYHVDAEYIVGFIGVESKFGEYSGDYRLLDSLATLAFQKNRMQKFFKSELEHFFLMCREEGFDPYTLKGSFAGAMGVVQQMPSIYRKYGMDYNGDRRKDPWSVEDGIGIIARFMHNNGWKQDAQVAIRADFKGKRYKGLKTGYRTSYTLSKLRDFSITPRTHYTFRKAQLIQLTDKDFDELWLAAPNFKVLVRYNPSSNYAMAIHKIAQHVKGSDNFFQTLFD</sequence>
<evidence type="ECO:0000313" key="3">
    <source>
        <dbReference type="Proteomes" id="UP001169069"/>
    </source>
</evidence>
<proteinExistence type="predicted"/>
<dbReference type="SUPFAM" id="SSF53955">
    <property type="entry name" value="Lysozyme-like"/>
    <property type="match status" value="1"/>
</dbReference>
<dbReference type="Pfam" id="PF13406">
    <property type="entry name" value="SLT_2"/>
    <property type="match status" value="1"/>
</dbReference>
<evidence type="ECO:0000313" key="2">
    <source>
        <dbReference type="EMBL" id="MDM5270745.1"/>
    </source>
</evidence>
<comment type="caution">
    <text evidence="2">The sequence shown here is derived from an EMBL/GenBank/DDBJ whole genome shotgun (WGS) entry which is preliminary data.</text>
</comment>